<comment type="similarity">
    <text evidence="2 5">Belongs to the UTP11 family.</text>
</comment>
<gene>
    <name evidence="7" type="ORF">NGATSA_3025600</name>
</gene>
<dbReference type="PANTHER" id="PTHR12838">
    <property type="entry name" value="U3 SMALL NUCLEOLAR RNA-ASSOCIATED PROTEIN 11"/>
    <property type="match status" value="1"/>
</dbReference>
<feature type="region of interest" description="Disordered" evidence="6">
    <location>
        <begin position="225"/>
        <end position="251"/>
    </location>
</feature>
<protein>
    <recommendedName>
        <fullName evidence="5">U3 small nucleolar RNA-associated protein 11</fullName>
        <shortName evidence="5">U3 snoRNA-associated protein 11</shortName>
    </recommendedName>
</protein>
<dbReference type="Pfam" id="PF03998">
    <property type="entry name" value="Utp11"/>
    <property type="match status" value="1"/>
</dbReference>
<evidence type="ECO:0000256" key="5">
    <source>
        <dbReference type="PIRNR" id="PIRNR015952"/>
    </source>
</evidence>
<feature type="region of interest" description="Disordered" evidence="6">
    <location>
        <begin position="1"/>
        <end position="25"/>
    </location>
</feature>
<reference evidence="7" key="1">
    <citation type="journal article" date="2012" name="Bioengineered">
        <title>Additional insights into the genome of the oleaginous model alga Nannochloropsis gaditana.</title>
        <authorList>
            <person name="Jinkerson R.E."/>
            <person name="Radakovits R."/>
            <person name="Posewitz M.C."/>
        </authorList>
    </citation>
    <scope>NUCLEOTIDE SEQUENCE</scope>
    <source>
        <strain evidence="7">CCMP526</strain>
    </source>
</reference>
<keyword evidence="4 5" id="KW-0539">Nucleus</keyword>
<proteinExistence type="evidence at transcript level"/>
<evidence type="ECO:0000313" key="7">
    <source>
        <dbReference type="EMBL" id="AFJ68795.1"/>
    </source>
</evidence>
<dbReference type="PIRSF" id="PIRSF015952">
    <property type="entry name" value="U3snoRNP11"/>
    <property type="match status" value="1"/>
</dbReference>
<reference evidence="7" key="2">
    <citation type="journal article" date="2012" name="Nat. Commun.">
        <title>Draft genome sequence and genetic transformation of the oleaginous alga Nannochloropis gaditana.</title>
        <authorList>
            <person name="Radakovits R."/>
            <person name="Jinkerson R.E."/>
            <person name="Fuerstenberg S.I."/>
            <person name="Tae H."/>
            <person name="Settlage R.E."/>
            <person name="Boore J.L."/>
            <person name="Posewitz M.C."/>
        </authorList>
    </citation>
    <scope>NUCLEOTIDE SEQUENCE</scope>
    <source>
        <strain evidence="7">CCMP526</strain>
    </source>
</reference>
<dbReference type="GO" id="GO:0006364">
    <property type="term" value="P:rRNA processing"/>
    <property type="evidence" value="ECO:0007669"/>
    <property type="project" value="UniProtKB-UniRule"/>
</dbReference>
<dbReference type="EMBL" id="JU966762">
    <property type="protein sequence ID" value="AFJ68795.1"/>
    <property type="molecule type" value="mRNA"/>
</dbReference>
<evidence type="ECO:0000256" key="1">
    <source>
        <dbReference type="ARBA" id="ARBA00004604"/>
    </source>
</evidence>
<evidence type="ECO:0000256" key="3">
    <source>
        <dbReference type="ARBA" id="ARBA00022552"/>
    </source>
</evidence>
<name>I2CPG2_NANGC</name>
<dbReference type="AlphaFoldDB" id="I2CPG2"/>
<sequence>MPYASLRNAIPRKTNKERSQPAARKKFGLLEKHKDYVQRANDYKRKTKALASLREKAAFRNPDEFYFAMTKGQTKEGVHRVRPAEASLPHDHIALLKTQDMRYVNMKRALDVKKAEKLQAGLHFLTEEAANKHTVFVDTETEAETFDPAKHFGTDPALVTRAFNRPKLETLETPGAVLGVANVGELKKVRKARKLAYTELGERLKRSLSFKEVLEHMQVEKNVMGKGRKRKVQEAEDGKPAVFKWKRERRK</sequence>
<evidence type="ECO:0000256" key="4">
    <source>
        <dbReference type="ARBA" id="ARBA00023242"/>
    </source>
</evidence>
<dbReference type="PANTHER" id="PTHR12838:SF0">
    <property type="entry name" value="U3 SMALL NUCLEOLAR RNA-ASSOCIATED PROTEIN 11-RELATED"/>
    <property type="match status" value="1"/>
</dbReference>
<keyword evidence="3 5" id="KW-0698">rRNA processing</keyword>
<evidence type="ECO:0000256" key="2">
    <source>
        <dbReference type="ARBA" id="ARBA00008105"/>
    </source>
</evidence>
<organism evidence="7">
    <name type="scientific">Nannochloropsis gaditana (strain CCMP526)</name>
    <name type="common">Green microalga</name>
    <name type="synonym">Microchloropsis gaditana</name>
    <dbReference type="NCBI Taxonomy" id="1093141"/>
    <lineage>
        <taxon>Eukaryota</taxon>
        <taxon>Sar</taxon>
        <taxon>Stramenopiles</taxon>
        <taxon>Ochrophyta</taxon>
        <taxon>Eustigmatophyceae</taxon>
        <taxon>Eustigmatales</taxon>
        <taxon>Monodopsidaceae</taxon>
        <taxon>Nannochloropsis</taxon>
    </lineage>
</organism>
<dbReference type="GO" id="GO:0032040">
    <property type="term" value="C:small-subunit processome"/>
    <property type="evidence" value="ECO:0007669"/>
    <property type="project" value="UniProtKB-UniRule"/>
</dbReference>
<dbReference type="InterPro" id="IPR007144">
    <property type="entry name" value="SSU_processome_Utp11"/>
</dbReference>
<comment type="function">
    <text evidence="5">Involved in nucleolar processing of pre-18S ribosomal RNA.</text>
</comment>
<accession>I2CPG2</accession>
<comment type="subcellular location">
    <subcellularLocation>
        <location evidence="1 5">Nucleus</location>
        <location evidence="1 5">Nucleolus</location>
    </subcellularLocation>
</comment>
<evidence type="ECO:0000256" key="6">
    <source>
        <dbReference type="SAM" id="MobiDB-lite"/>
    </source>
</evidence>
<comment type="subunit">
    <text evidence="5">Component of the ribosomal small subunit (SSU) processome.</text>
</comment>